<proteinExistence type="predicted"/>
<sequence length="34" mass="4109">MPPNKKKEKRKIKRINSKNTTRDPNRNSFREAKP</sequence>
<keyword evidence="3" id="KW-1185">Reference proteome</keyword>
<protein>
    <submittedName>
        <fullName evidence="2">Uncharacterized protein</fullName>
    </submittedName>
</protein>
<dbReference type="AlphaFoldDB" id="A0A822XGS0"/>
<name>A0A822XGS0_NELNU</name>
<dbReference type="Proteomes" id="UP000607653">
    <property type="component" value="Unassembled WGS sequence"/>
</dbReference>
<dbReference type="EMBL" id="DUZY01000001">
    <property type="protein sequence ID" value="DAD18301.1"/>
    <property type="molecule type" value="Genomic_DNA"/>
</dbReference>
<gene>
    <name evidence="2" type="ORF">HUJ06_019765</name>
</gene>
<organism evidence="2 3">
    <name type="scientific">Nelumbo nucifera</name>
    <name type="common">Sacred lotus</name>
    <dbReference type="NCBI Taxonomy" id="4432"/>
    <lineage>
        <taxon>Eukaryota</taxon>
        <taxon>Viridiplantae</taxon>
        <taxon>Streptophyta</taxon>
        <taxon>Embryophyta</taxon>
        <taxon>Tracheophyta</taxon>
        <taxon>Spermatophyta</taxon>
        <taxon>Magnoliopsida</taxon>
        <taxon>Proteales</taxon>
        <taxon>Nelumbonaceae</taxon>
        <taxon>Nelumbo</taxon>
    </lineage>
</organism>
<evidence type="ECO:0000256" key="1">
    <source>
        <dbReference type="SAM" id="MobiDB-lite"/>
    </source>
</evidence>
<feature type="region of interest" description="Disordered" evidence="1">
    <location>
        <begin position="1"/>
        <end position="34"/>
    </location>
</feature>
<feature type="compositionally biased region" description="Basic residues" evidence="1">
    <location>
        <begin position="1"/>
        <end position="16"/>
    </location>
</feature>
<evidence type="ECO:0000313" key="2">
    <source>
        <dbReference type="EMBL" id="DAD18301.1"/>
    </source>
</evidence>
<comment type="caution">
    <text evidence="2">The sequence shown here is derived from an EMBL/GenBank/DDBJ whole genome shotgun (WGS) entry which is preliminary data.</text>
</comment>
<reference evidence="2 3" key="1">
    <citation type="journal article" date="2020" name="Mol. Biol. Evol.">
        <title>Distinct Expression and Methylation Patterns for Genes with Different Fates following a Single Whole-Genome Duplication in Flowering Plants.</title>
        <authorList>
            <person name="Shi T."/>
            <person name="Rahmani R.S."/>
            <person name="Gugger P.F."/>
            <person name="Wang M."/>
            <person name="Li H."/>
            <person name="Zhang Y."/>
            <person name="Li Z."/>
            <person name="Wang Q."/>
            <person name="Van de Peer Y."/>
            <person name="Marchal K."/>
            <person name="Chen J."/>
        </authorList>
    </citation>
    <scope>NUCLEOTIDE SEQUENCE [LARGE SCALE GENOMIC DNA]</scope>
    <source>
        <tissue evidence="2">Leaf</tissue>
    </source>
</reference>
<feature type="compositionally biased region" description="Basic and acidic residues" evidence="1">
    <location>
        <begin position="20"/>
        <end position="34"/>
    </location>
</feature>
<evidence type="ECO:0000313" key="3">
    <source>
        <dbReference type="Proteomes" id="UP000607653"/>
    </source>
</evidence>
<accession>A0A822XGS0</accession>